<feature type="compositionally biased region" description="Basic residues" evidence="1">
    <location>
        <begin position="862"/>
        <end position="875"/>
    </location>
</feature>
<protein>
    <recommendedName>
        <fullName evidence="2">F-box domain-containing protein</fullName>
    </recommendedName>
</protein>
<evidence type="ECO:0000256" key="1">
    <source>
        <dbReference type="SAM" id="MobiDB-lite"/>
    </source>
</evidence>
<dbReference type="EMBL" id="JAULSR010000004">
    <property type="protein sequence ID" value="KAK0621555.1"/>
    <property type="molecule type" value="Genomic_DNA"/>
</dbReference>
<feature type="region of interest" description="Disordered" evidence="1">
    <location>
        <begin position="377"/>
        <end position="404"/>
    </location>
</feature>
<feature type="compositionally biased region" description="Acidic residues" evidence="1">
    <location>
        <begin position="521"/>
        <end position="540"/>
    </location>
</feature>
<name>A0AA39WUG9_9PEZI</name>
<dbReference type="PROSITE" id="PS50181">
    <property type="entry name" value="FBOX"/>
    <property type="match status" value="1"/>
</dbReference>
<accession>A0AA39WUG9</accession>
<evidence type="ECO:0000259" key="2">
    <source>
        <dbReference type="PROSITE" id="PS50181"/>
    </source>
</evidence>
<reference evidence="3" key="1">
    <citation type="submission" date="2023-06" db="EMBL/GenBank/DDBJ databases">
        <title>Genome-scale phylogeny and comparative genomics of the fungal order Sordariales.</title>
        <authorList>
            <consortium name="Lawrence Berkeley National Laboratory"/>
            <person name="Hensen N."/>
            <person name="Bonometti L."/>
            <person name="Westerberg I."/>
            <person name="Brannstrom I.O."/>
            <person name="Guillou S."/>
            <person name="Cros-Aarteil S."/>
            <person name="Calhoun S."/>
            <person name="Haridas S."/>
            <person name="Kuo A."/>
            <person name="Mondo S."/>
            <person name="Pangilinan J."/>
            <person name="Riley R."/>
            <person name="LaButti K."/>
            <person name="Andreopoulos B."/>
            <person name="Lipzen A."/>
            <person name="Chen C."/>
            <person name="Yanf M."/>
            <person name="Daum C."/>
            <person name="Ng V."/>
            <person name="Clum A."/>
            <person name="Steindorff A."/>
            <person name="Ohm R."/>
            <person name="Martin F."/>
            <person name="Silar P."/>
            <person name="Natvig D."/>
            <person name="Lalanne C."/>
            <person name="Gautier V."/>
            <person name="Ament-velasquez S.L."/>
            <person name="Kruys A."/>
            <person name="Hutchinson M.I."/>
            <person name="Powell A.J."/>
            <person name="Barry K."/>
            <person name="Miller A.N."/>
            <person name="Grigoriev I.V."/>
            <person name="Debuchy R."/>
            <person name="Gladieux P."/>
            <person name="Thoren M.H."/>
            <person name="Johannesson H."/>
        </authorList>
    </citation>
    <scope>NUCLEOTIDE SEQUENCE</scope>
    <source>
        <strain evidence="3">SMH3391-2</strain>
    </source>
</reference>
<dbReference type="AlphaFoldDB" id="A0AA39WUG9"/>
<feature type="domain" description="F-box" evidence="2">
    <location>
        <begin position="16"/>
        <end position="61"/>
    </location>
</feature>
<feature type="region of interest" description="Disordered" evidence="1">
    <location>
        <begin position="444"/>
        <end position="478"/>
    </location>
</feature>
<evidence type="ECO:0000313" key="3">
    <source>
        <dbReference type="EMBL" id="KAK0621555.1"/>
    </source>
</evidence>
<dbReference type="Proteomes" id="UP001174934">
    <property type="component" value="Unassembled WGS sequence"/>
</dbReference>
<feature type="compositionally biased region" description="Basic and acidic residues" evidence="1">
    <location>
        <begin position="444"/>
        <end position="460"/>
    </location>
</feature>
<proteinExistence type="predicted"/>
<feature type="region of interest" description="Disordered" evidence="1">
    <location>
        <begin position="236"/>
        <end position="263"/>
    </location>
</feature>
<feature type="region of interest" description="Disordered" evidence="1">
    <location>
        <begin position="856"/>
        <end position="907"/>
    </location>
</feature>
<sequence>MAPTGENEPLVASKTIFRFTDLPREVQKDIVSHCSQGDLICLSLVSKYFRELAATQLYRNFHIVFPDEDDSAFDSPIDGLAGGLDTFVTSDYNYAKHLRDLSLDTLSASDKAEAAYKPYLYTTSCGKFMNTLLLMTLRKAKSLESFRWNIRVELSRPVFKILHEISTLTNLHLRLQAGPSLYEAPPPLPSTSTVLSVNPPMSLWHPHVLGTITYTAPPPAPFGNSASLAYYMPSSSMPPHPVPKPSSKAKVHRKAPLPNEPPTLSGFKKLKSLSVLDIDSLDVISEIKTCVKNSTGTLSKLKLSFSESLAMQARKPPPDLDPEDSDPDDEFEVIPAGPPGMSYHDDVSGPAKVFRAQEERKMQEAVLGRIFDVEPYVAKKPQKKPREKEKDSKDEASQSPGRDFINAIKAISTKLMKEVYGPNDVSVSHQEVLDTIEAAARKYVASEESKSRDNKQKDKTGGTTSAAASATGPSTSQVTLGTTVAEVSAVTVDPSTSVSLFGQPTAPKTKETQKDVSPDDINIEEPEEQLVIEPQEDPAEEPSSLFAEPSSSKKPVLMNGNSIFDLPPKAEADPKAEKVPENVTTGFSRVAETPRHPENINEHLQSLSLDSAAKESHTSQLSDYLRQTRGLALRSLNIYLIPVKASILSRAIDLRALKRLTLLNVGPQAPIWAHLQKENKESPLPLRKIFTDNVSMPFLTFVSQLEELHELFILERETKHKPESFAPKTAVTIDQIRRLVLNKHMPALKRLMIKNMSDTSWDVNEKAVMLICKRGKQLQELACSMGIRSIHTLMQQIPGLVSLRALHIVRIRNDDTCVWVMRETKRFLIDNVSHHPDMKLEWVSIDEEDRVERLVRSSDIPKKKKEKKQKSKGKQKATAGTTANTPFPVLPPPDTWDISSDSEEDEDLHHTKIETMGDIHFYDVWSIRIFNKEVVYGRL</sequence>
<keyword evidence="4" id="KW-1185">Reference proteome</keyword>
<dbReference type="InterPro" id="IPR036047">
    <property type="entry name" value="F-box-like_dom_sf"/>
</dbReference>
<feature type="compositionally biased region" description="Low complexity" evidence="1">
    <location>
        <begin position="461"/>
        <end position="476"/>
    </location>
</feature>
<organism evidence="3 4">
    <name type="scientific">Bombardia bombarda</name>
    <dbReference type="NCBI Taxonomy" id="252184"/>
    <lineage>
        <taxon>Eukaryota</taxon>
        <taxon>Fungi</taxon>
        <taxon>Dikarya</taxon>
        <taxon>Ascomycota</taxon>
        <taxon>Pezizomycotina</taxon>
        <taxon>Sordariomycetes</taxon>
        <taxon>Sordariomycetidae</taxon>
        <taxon>Sordariales</taxon>
        <taxon>Lasiosphaeriaceae</taxon>
        <taxon>Bombardia</taxon>
    </lineage>
</organism>
<gene>
    <name evidence="3" type="ORF">B0T17DRAFT_508894</name>
</gene>
<feature type="compositionally biased region" description="Basic and acidic residues" evidence="1">
    <location>
        <begin position="508"/>
        <end position="517"/>
    </location>
</feature>
<feature type="compositionally biased region" description="Basic and acidic residues" evidence="1">
    <location>
        <begin position="384"/>
        <end position="396"/>
    </location>
</feature>
<comment type="caution">
    <text evidence="3">The sequence shown here is derived from an EMBL/GenBank/DDBJ whole genome shotgun (WGS) entry which is preliminary data.</text>
</comment>
<dbReference type="SUPFAM" id="SSF81383">
    <property type="entry name" value="F-box domain"/>
    <property type="match status" value="1"/>
</dbReference>
<evidence type="ECO:0000313" key="4">
    <source>
        <dbReference type="Proteomes" id="UP001174934"/>
    </source>
</evidence>
<feature type="region of interest" description="Disordered" evidence="1">
    <location>
        <begin position="496"/>
        <end position="556"/>
    </location>
</feature>
<dbReference type="Pfam" id="PF12937">
    <property type="entry name" value="F-box-like"/>
    <property type="match status" value="1"/>
</dbReference>
<dbReference type="InterPro" id="IPR001810">
    <property type="entry name" value="F-box_dom"/>
</dbReference>